<dbReference type="AlphaFoldDB" id="A0A9R1VU63"/>
<dbReference type="Proteomes" id="UP000235145">
    <property type="component" value="Unassembled WGS sequence"/>
</dbReference>
<keyword evidence="4" id="KW-1185">Reference proteome</keyword>
<keyword evidence="2" id="KW-0812">Transmembrane</keyword>
<protein>
    <submittedName>
        <fullName evidence="3">Uncharacterized protein</fullName>
    </submittedName>
</protein>
<dbReference type="EMBL" id="NBSK02000004">
    <property type="protein sequence ID" value="KAJ0210761.1"/>
    <property type="molecule type" value="Genomic_DNA"/>
</dbReference>
<reference evidence="3 4" key="1">
    <citation type="journal article" date="2017" name="Nat. Commun.">
        <title>Genome assembly with in vitro proximity ligation data and whole-genome triplication in lettuce.</title>
        <authorList>
            <person name="Reyes-Chin-Wo S."/>
            <person name="Wang Z."/>
            <person name="Yang X."/>
            <person name="Kozik A."/>
            <person name="Arikit S."/>
            <person name="Song C."/>
            <person name="Xia L."/>
            <person name="Froenicke L."/>
            <person name="Lavelle D.O."/>
            <person name="Truco M.J."/>
            <person name="Xia R."/>
            <person name="Zhu S."/>
            <person name="Xu C."/>
            <person name="Xu H."/>
            <person name="Xu X."/>
            <person name="Cox K."/>
            <person name="Korf I."/>
            <person name="Meyers B.C."/>
            <person name="Michelmore R.W."/>
        </authorList>
    </citation>
    <scope>NUCLEOTIDE SEQUENCE [LARGE SCALE GENOMIC DNA]</scope>
    <source>
        <strain evidence="4">cv. Salinas</strain>
        <tissue evidence="3">Seedlings</tissue>
    </source>
</reference>
<gene>
    <name evidence="3" type="ORF">LSAT_V11C400192780</name>
</gene>
<evidence type="ECO:0000256" key="1">
    <source>
        <dbReference type="SAM" id="MobiDB-lite"/>
    </source>
</evidence>
<dbReference type="InterPro" id="IPR039926">
    <property type="entry name" value="Egg_app_1"/>
</dbReference>
<organism evidence="3 4">
    <name type="scientific">Lactuca sativa</name>
    <name type="common">Garden lettuce</name>
    <dbReference type="NCBI Taxonomy" id="4236"/>
    <lineage>
        <taxon>Eukaryota</taxon>
        <taxon>Viridiplantae</taxon>
        <taxon>Streptophyta</taxon>
        <taxon>Embryophyta</taxon>
        <taxon>Tracheophyta</taxon>
        <taxon>Spermatophyta</taxon>
        <taxon>Magnoliopsida</taxon>
        <taxon>eudicotyledons</taxon>
        <taxon>Gunneridae</taxon>
        <taxon>Pentapetalae</taxon>
        <taxon>asterids</taxon>
        <taxon>campanulids</taxon>
        <taxon>Asterales</taxon>
        <taxon>Asteraceae</taxon>
        <taxon>Cichorioideae</taxon>
        <taxon>Cichorieae</taxon>
        <taxon>Lactucinae</taxon>
        <taxon>Lactuca</taxon>
    </lineage>
</organism>
<evidence type="ECO:0000256" key="2">
    <source>
        <dbReference type="SAM" id="Phobius"/>
    </source>
</evidence>
<feature type="region of interest" description="Disordered" evidence="1">
    <location>
        <begin position="1"/>
        <end position="33"/>
    </location>
</feature>
<keyword evidence="2" id="KW-0472">Membrane</keyword>
<feature type="compositionally biased region" description="Basic and acidic residues" evidence="1">
    <location>
        <begin position="15"/>
        <end position="25"/>
    </location>
</feature>
<feature type="region of interest" description="Disordered" evidence="1">
    <location>
        <begin position="60"/>
        <end position="99"/>
    </location>
</feature>
<accession>A0A9R1VU63</accession>
<dbReference type="PANTHER" id="PTHR33333:SF39">
    <property type="entry name" value="HIG1 DOMAIN-CONTAINING PROTEIN"/>
    <property type="match status" value="1"/>
</dbReference>
<proteinExistence type="predicted"/>
<name>A0A9R1VU63_LACSA</name>
<keyword evidence="2" id="KW-1133">Transmembrane helix</keyword>
<sequence length="99" mass="10455">MGASESTERLNGTENKGKEELRQESARGSTSTGVATTIAVAAAGVAVAAWGIASLLSDNTDSQKSAAKMMKAPGRSTMMPRDKFEDNPKAYFSDLRGKR</sequence>
<dbReference type="Gramene" id="rna-gnl|WGS:NBSK|LSAT_4X89240_mrna">
    <property type="protein sequence ID" value="cds-PLY83266.1"/>
    <property type="gene ID" value="gene-LSAT_4X89240"/>
</dbReference>
<feature type="transmembrane region" description="Helical" evidence="2">
    <location>
        <begin position="34"/>
        <end position="56"/>
    </location>
</feature>
<dbReference type="PANTHER" id="PTHR33333">
    <property type="entry name" value="ERYTHROCYTE MEMBRANE PROTEIN 1-LIKE"/>
    <property type="match status" value="1"/>
</dbReference>
<evidence type="ECO:0000313" key="4">
    <source>
        <dbReference type="Proteomes" id="UP000235145"/>
    </source>
</evidence>
<comment type="caution">
    <text evidence="3">The sequence shown here is derived from an EMBL/GenBank/DDBJ whole genome shotgun (WGS) entry which is preliminary data.</text>
</comment>
<evidence type="ECO:0000313" key="3">
    <source>
        <dbReference type="EMBL" id="KAJ0210761.1"/>
    </source>
</evidence>